<evidence type="ECO:0000256" key="2">
    <source>
        <dbReference type="ARBA" id="ARBA00006742"/>
    </source>
</evidence>
<evidence type="ECO:0000313" key="12">
    <source>
        <dbReference type="EMBL" id="HIV10316.1"/>
    </source>
</evidence>
<gene>
    <name evidence="12" type="primary">yajC</name>
    <name evidence="12" type="ORF">IAD28_01275</name>
</gene>
<keyword evidence="9 11" id="KW-0472">Membrane</keyword>
<feature type="region of interest" description="Disordered" evidence="10">
    <location>
        <begin position="109"/>
        <end position="149"/>
    </location>
</feature>
<accession>A0A9D1T3Q7</accession>
<dbReference type="EMBL" id="DVOL01000014">
    <property type="protein sequence ID" value="HIV10316.1"/>
    <property type="molecule type" value="Genomic_DNA"/>
</dbReference>
<evidence type="ECO:0000256" key="5">
    <source>
        <dbReference type="ARBA" id="ARBA00022692"/>
    </source>
</evidence>
<evidence type="ECO:0000256" key="10">
    <source>
        <dbReference type="SAM" id="MobiDB-lite"/>
    </source>
</evidence>
<keyword evidence="3" id="KW-0813">Transport</keyword>
<reference evidence="12" key="2">
    <citation type="journal article" date="2021" name="PeerJ">
        <title>Extensive microbial diversity within the chicken gut microbiome revealed by metagenomics and culture.</title>
        <authorList>
            <person name="Gilroy R."/>
            <person name="Ravi A."/>
            <person name="Getino M."/>
            <person name="Pursley I."/>
            <person name="Horton D.L."/>
            <person name="Alikhan N.F."/>
            <person name="Baker D."/>
            <person name="Gharbi K."/>
            <person name="Hall N."/>
            <person name="Watson M."/>
            <person name="Adriaenssens E.M."/>
            <person name="Foster-Nyarko E."/>
            <person name="Jarju S."/>
            <person name="Secka A."/>
            <person name="Antonio M."/>
            <person name="Oren A."/>
            <person name="Chaudhuri R.R."/>
            <person name="La Ragione R."/>
            <person name="Hildebrand F."/>
            <person name="Pallen M.J."/>
        </authorList>
    </citation>
    <scope>NUCLEOTIDE SEQUENCE</scope>
    <source>
        <strain evidence="12">1370</strain>
    </source>
</reference>
<dbReference type="InterPro" id="IPR003849">
    <property type="entry name" value="Preprotein_translocase_YajC"/>
</dbReference>
<organism evidence="12 13">
    <name type="scientific">Candidatus Faeciplasma avium</name>
    <dbReference type="NCBI Taxonomy" id="2840798"/>
    <lineage>
        <taxon>Bacteria</taxon>
        <taxon>Bacillati</taxon>
        <taxon>Bacillota</taxon>
        <taxon>Clostridia</taxon>
        <taxon>Eubacteriales</taxon>
        <taxon>Oscillospiraceae</taxon>
        <taxon>Oscillospiraceae incertae sedis</taxon>
        <taxon>Candidatus Faeciplasma</taxon>
    </lineage>
</organism>
<dbReference type="Pfam" id="PF02699">
    <property type="entry name" value="YajC"/>
    <property type="match status" value="1"/>
</dbReference>
<reference evidence="12" key="1">
    <citation type="submission" date="2020-10" db="EMBL/GenBank/DDBJ databases">
        <authorList>
            <person name="Gilroy R."/>
        </authorList>
    </citation>
    <scope>NUCLEOTIDE SEQUENCE</scope>
    <source>
        <strain evidence="12">1370</strain>
    </source>
</reference>
<comment type="caution">
    <text evidence="12">The sequence shown here is derived from an EMBL/GenBank/DDBJ whole genome shotgun (WGS) entry which is preliminary data.</text>
</comment>
<evidence type="ECO:0000313" key="13">
    <source>
        <dbReference type="Proteomes" id="UP000823960"/>
    </source>
</evidence>
<comment type="similarity">
    <text evidence="2">Belongs to the YajC family.</text>
</comment>
<evidence type="ECO:0000256" key="3">
    <source>
        <dbReference type="ARBA" id="ARBA00022448"/>
    </source>
</evidence>
<evidence type="ECO:0000256" key="11">
    <source>
        <dbReference type="SAM" id="Phobius"/>
    </source>
</evidence>
<feature type="transmembrane region" description="Helical" evidence="11">
    <location>
        <begin position="20"/>
        <end position="38"/>
    </location>
</feature>
<dbReference type="GO" id="GO:0015031">
    <property type="term" value="P:protein transport"/>
    <property type="evidence" value="ECO:0007669"/>
    <property type="project" value="UniProtKB-KW"/>
</dbReference>
<dbReference type="PANTHER" id="PTHR33909:SF1">
    <property type="entry name" value="SEC TRANSLOCON ACCESSORY COMPLEX SUBUNIT YAJC"/>
    <property type="match status" value="1"/>
</dbReference>
<evidence type="ECO:0000256" key="4">
    <source>
        <dbReference type="ARBA" id="ARBA00022475"/>
    </source>
</evidence>
<dbReference type="Proteomes" id="UP000823960">
    <property type="component" value="Unassembled WGS sequence"/>
</dbReference>
<evidence type="ECO:0000256" key="9">
    <source>
        <dbReference type="ARBA" id="ARBA00023136"/>
    </source>
</evidence>
<dbReference type="PANTHER" id="PTHR33909">
    <property type="entry name" value="SEC TRANSLOCON ACCESSORY COMPLEX SUBUNIT YAJC"/>
    <property type="match status" value="1"/>
</dbReference>
<keyword evidence="5 11" id="KW-0812">Transmembrane</keyword>
<keyword evidence="4" id="KW-1003">Cell membrane</keyword>
<keyword evidence="6" id="KW-0653">Protein transport</keyword>
<dbReference type="PRINTS" id="PR01853">
    <property type="entry name" value="YAJCTRNLCASE"/>
</dbReference>
<proteinExistence type="inferred from homology"/>
<sequence length="149" mass="16380">MDFSWIVLTAADASGAGLGGMMSIIWMVVLLMAFYFILIHPQRKKEKKDAEMRKNISLGDEVIAAGGIVGIVCKLEDNTLVIETGGDRSRIRIARWSVAQNLTAEAEKEAAAKKSMEEKAALAQSAAEEKKRKKGKKSDEEPVEIEKKD</sequence>
<dbReference type="SMART" id="SM01323">
    <property type="entry name" value="YajC"/>
    <property type="match status" value="1"/>
</dbReference>
<evidence type="ECO:0000256" key="6">
    <source>
        <dbReference type="ARBA" id="ARBA00022927"/>
    </source>
</evidence>
<comment type="subcellular location">
    <subcellularLocation>
        <location evidence="1">Cell membrane</location>
        <topology evidence="1">Single-pass membrane protein</topology>
    </subcellularLocation>
</comment>
<keyword evidence="7 11" id="KW-1133">Transmembrane helix</keyword>
<dbReference type="AlphaFoldDB" id="A0A9D1T3Q7"/>
<evidence type="ECO:0000256" key="8">
    <source>
        <dbReference type="ARBA" id="ARBA00023010"/>
    </source>
</evidence>
<name>A0A9D1T3Q7_9FIRM</name>
<evidence type="ECO:0000256" key="7">
    <source>
        <dbReference type="ARBA" id="ARBA00022989"/>
    </source>
</evidence>
<feature type="compositionally biased region" description="Basic and acidic residues" evidence="10">
    <location>
        <begin position="109"/>
        <end position="120"/>
    </location>
</feature>
<dbReference type="NCBIfam" id="TIGR00739">
    <property type="entry name" value="yajC"/>
    <property type="match status" value="1"/>
</dbReference>
<protein>
    <submittedName>
        <fullName evidence="12">Preprotein translocase subunit YajC</fullName>
    </submittedName>
</protein>
<keyword evidence="8" id="KW-0811">Translocation</keyword>
<evidence type="ECO:0000256" key="1">
    <source>
        <dbReference type="ARBA" id="ARBA00004162"/>
    </source>
</evidence>
<dbReference type="GO" id="GO:0005886">
    <property type="term" value="C:plasma membrane"/>
    <property type="evidence" value="ECO:0007669"/>
    <property type="project" value="UniProtKB-SubCell"/>
</dbReference>
<feature type="compositionally biased region" description="Basic and acidic residues" evidence="10">
    <location>
        <begin position="137"/>
        <end position="149"/>
    </location>
</feature>